<evidence type="ECO:0000313" key="3">
    <source>
        <dbReference type="Proteomes" id="UP000005207"/>
    </source>
</evidence>
<dbReference type="AlphaFoldDB" id="I3KVX5"/>
<evidence type="ECO:0000259" key="1">
    <source>
        <dbReference type="PROSITE" id="PS50041"/>
    </source>
</evidence>
<keyword evidence="3" id="KW-1185">Reference proteome</keyword>
<dbReference type="InParanoid" id="I3KVX5"/>
<name>I3KVX5_ORENI</name>
<protein>
    <recommendedName>
        <fullName evidence="1">C-type lectin domain-containing protein</fullName>
    </recommendedName>
</protein>
<dbReference type="Gene3D" id="3.10.100.10">
    <property type="entry name" value="Mannose-Binding Protein A, subunit A"/>
    <property type="match status" value="1"/>
</dbReference>
<dbReference type="eggNOG" id="KOG4297">
    <property type="taxonomic scope" value="Eukaryota"/>
</dbReference>
<dbReference type="InterPro" id="IPR016187">
    <property type="entry name" value="CTDL_fold"/>
</dbReference>
<dbReference type="SMART" id="SM00034">
    <property type="entry name" value="CLECT"/>
    <property type="match status" value="1"/>
</dbReference>
<reference evidence="2" key="1">
    <citation type="submission" date="2025-08" db="UniProtKB">
        <authorList>
            <consortium name="Ensembl"/>
        </authorList>
    </citation>
    <scope>IDENTIFICATION</scope>
</reference>
<dbReference type="SUPFAM" id="SSF56436">
    <property type="entry name" value="C-type lectin-like"/>
    <property type="match status" value="1"/>
</dbReference>
<dbReference type="GeneTree" id="ENSGT01100000263473"/>
<proteinExistence type="predicted"/>
<dbReference type="PANTHER" id="PTHR45784:SF3">
    <property type="entry name" value="C-TYPE LECTIN DOMAIN FAMILY 4 MEMBER K-LIKE-RELATED"/>
    <property type="match status" value="1"/>
</dbReference>
<dbReference type="PROSITE" id="PS50041">
    <property type="entry name" value="C_TYPE_LECTIN_2"/>
    <property type="match status" value="1"/>
</dbReference>
<dbReference type="Pfam" id="PF00059">
    <property type="entry name" value="Lectin_C"/>
    <property type="match status" value="1"/>
</dbReference>
<sequence>MFTDIGSSGFYVVFQGTSWIYAQQDCRMNNKDLASARSQMENLVLQQIINGAALSSVWIGLFRDDWKWSDQSNSSFRYWATGQPNNDGACTLYSPSLTGFMDRGCTYSIPFICYEGSANQETKHTRTVKVEFKSSLNLNDFNVSDAILQQIQSKYQNAKVRWRVQPDGKIFHKEEEKEIKDAC</sequence>
<accession>I3KVX5</accession>
<dbReference type="PANTHER" id="PTHR45784">
    <property type="entry name" value="C-TYPE LECTIN DOMAIN FAMILY 20 MEMBER A-RELATED"/>
    <property type="match status" value="1"/>
</dbReference>
<reference evidence="2" key="2">
    <citation type="submission" date="2025-09" db="UniProtKB">
        <authorList>
            <consortium name="Ensembl"/>
        </authorList>
    </citation>
    <scope>IDENTIFICATION</scope>
</reference>
<feature type="domain" description="C-type lectin" evidence="1">
    <location>
        <begin position="5"/>
        <end position="114"/>
    </location>
</feature>
<organism evidence="2 3">
    <name type="scientific">Oreochromis niloticus</name>
    <name type="common">Nile tilapia</name>
    <name type="synonym">Tilapia nilotica</name>
    <dbReference type="NCBI Taxonomy" id="8128"/>
    <lineage>
        <taxon>Eukaryota</taxon>
        <taxon>Metazoa</taxon>
        <taxon>Chordata</taxon>
        <taxon>Craniata</taxon>
        <taxon>Vertebrata</taxon>
        <taxon>Euteleostomi</taxon>
        <taxon>Actinopterygii</taxon>
        <taxon>Neopterygii</taxon>
        <taxon>Teleostei</taxon>
        <taxon>Neoteleostei</taxon>
        <taxon>Acanthomorphata</taxon>
        <taxon>Ovalentaria</taxon>
        <taxon>Cichlomorphae</taxon>
        <taxon>Cichliformes</taxon>
        <taxon>Cichlidae</taxon>
        <taxon>African cichlids</taxon>
        <taxon>Pseudocrenilabrinae</taxon>
        <taxon>Oreochromini</taxon>
        <taxon>Oreochromis</taxon>
    </lineage>
</organism>
<dbReference type="Proteomes" id="UP000005207">
    <property type="component" value="Unplaced"/>
</dbReference>
<dbReference type="HOGENOM" id="CLU_061186_2_0_1"/>
<dbReference type="OMA" id="WIHESCD"/>
<dbReference type="InterPro" id="IPR016186">
    <property type="entry name" value="C-type_lectin-like/link_sf"/>
</dbReference>
<dbReference type="Ensembl" id="ENSONIT00000025292.2">
    <property type="protein sequence ID" value="ENSONIP00000025271.2"/>
    <property type="gene ID" value="ENSONIG00000020062.2"/>
</dbReference>
<evidence type="ECO:0000313" key="2">
    <source>
        <dbReference type="Ensembl" id="ENSONIP00000025271.2"/>
    </source>
</evidence>
<dbReference type="InterPro" id="IPR001304">
    <property type="entry name" value="C-type_lectin-like"/>
</dbReference>